<keyword evidence="6 12" id="KW-0812">Transmembrane</keyword>
<protein>
    <recommendedName>
        <fullName evidence="3 12">Flagellar biosynthetic protein FlhB</fullName>
    </recommendedName>
</protein>
<feature type="transmembrane region" description="Helical" evidence="12">
    <location>
        <begin position="161"/>
        <end position="180"/>
    </location>
</feature>
<dbReference type="OrthoDB" id="9807950at2"/>
<comment type="function">
    <text evidence="12">Required for formation of the rod structure in the basal body of the flagellar apparatus. Together with FliI and FliH, may constitute the export apparatus of flagellin.</text>
</comment>
<evidence type="ECO:0000256" key="4">
    <source>
        <dbReference type="ARBA" id="ARBA00022448"/>
    </source>
</evidence>
<dbReference type="InterPro" id="IPR006136">
    <property type="entry name" value="FlhB"/>
</dbReference>
<dbReference type="PANTHER" id="PTHR30531:SF12">
    <property type="entry name" value="FLAGELLAR BIOSYNTHETIC PROTEIN FLHB"/>
    <property type="match status" value="1"/>
</dbReference>
<dbReference type="NCBIfam" id="TIGR00328">
    <property type="entry name" value="flhB"/>
    <property type="match status" value="1"/>
</dbReference>
<keyword evidence="15" id="KW-1185">Reference proteome</keyword>
<keyword evidence="11 12" id="KW-1006">Bacterial flagellum protein export</keyword>
<dbReference type="GO" id="GO:0044780">
    <property type="term" value="P:bacterial-type flagellum assembly"/>
    <property type="evidence" value="ECO:0007669"/>
    <property type="project" value="InterPro"/>
</dbReference>
<sequence>MNQINNNVRLNYNLQFFAESPTGEKTEKPTPRKREKSREEGQAVKSMEVNTAFLLIALFATIYFVAPIWTQSFIDLFNDTYRMFDISGNDLSVNFVSEFMKDIMWIMLGILTPVLIVVVIVGLLVNYLQVGFRITPKALKPKFNKISPIQGFKRIFSLKSIFELVKSILKISIILTIVYVTLSGREKALLSLYDMNLNQIILWIGTLAIEIGLKVGGFFIFIALADYIYQKLKHEKDLKMTKQEVKDEHKMTEGNPEIKSKIRQKMKEVSMKRMMQDLPKADVIITNPTHFAVAIQYEQNSLKAPFVIAKGTDFMAKKIREKAKENDIEMVENKPLARTLYYTVEIGDEIPEELYQAVAEILAFVYTLKQSRN</sequence>
<evidence type="ECO:0000256" key="11">
    <source>
        <dbReference type="ARBA" id="ARBA00023225"/>
    </source>
</evidence>
<comment type="similarity">
    <text evidence="2 12">Belongs to the type III secretion exporter family.</text>
</comment>
<keyword evidence="8 12" id="KW-0653">Protein transport</keyword>
<dbReference type="InterPro" id="IPR029025">
    <property type="entry name" value="T3SS_substrate_exporter_C"/>
</dbReference>
<dbReference type="PANTHER" id="PTHR30531">
    <property type="entry name" value="FLAGELLAR BIOSYNTHETIC PROTEIN FLHB"/>
    <property type="match status" value="1"/>
</dbReference>
<organism evidence="14 15">
    <name type="scientific">Natranaerovirga hydrolytica</name>
    <dbReference type="NCBI Taxonomy" id="680378"/>
    <lineage>
        <taxon>Bacteria</taxon>
        <taxon>Bacillati</taxon>
        <taxon>Bacillota</taxon>
        <taxon>Clostridia</taxon>
        <taxon>Lachnospirales</taxon>
        <taxon>Natranaerovirgaceae</taxon>
        <taxon>Natranaerovirga</taxon>
    </lineage>
</organism>
<dbReference type="Gene3D" id="6.10.250.2080">
    <property type="match status" value="1"/>
</dbReference>
<evidence type="ECO:0000256" key="7">
    <source>
        <dbReference type="ARBA" id="ARBA00022795"/>
    </source>
</evidence>
<keyword evidence="14" id="KW-0282">Flagellum</keyword>
<evidence type="ECO:0000256" key="1">
    <source>
        <dbReference type="ARBA" id="ARBA00004651"/>
    </source>
</evidence>
<evidence type="ECO:0000256" key="10">
    <source>
        <dbReference type="ARBA" id="ARBA00023136"/>
    </source>
</evidence>
<evidence type="ECO:0000256" key="13">
    <source>
        <dbReference type="SAM" id="MobiDB-lite"/>
    </source>
</evidence>
<evidence type="ECO:0000256" key="2">
    <source>
        <dbReference type="ARBA" id="ARBA00010690"/>
    </source>
</evidence>
<evidence type="ECO:0000256" key="12">
    <source>
        <dbReference type="RuleBase" id="RU364091"/>
    </source>
</evidence>
<dbReference type="InterPro" id="IPR006135">
    <property type="entry name" value="T3SS_substrate_exporter"/>
</dbReference>
<feature type="transmembrane region" description="Helical" evidence="12">
    <location>
        <begin position="52"/>
        <end position="74"/>
    </location>
</feature>
<keyword evidence="9 12" id="KW-1133">Transmembrane helix</keyword>
<dbReference type="FunFam" id="3.40.1690.10:FF:000001">
    <property type="entry name" value="Flagellar biosynthetic protein FlhB"/>
    <property type="match status" value="1"/>
</dbReference>
<dbReference type="Gene3D" id="3.40.1690.10">
    <property type="entry name" value="secretion proteins EscU"/>
    <property type="match status" value="1"/>
</dbReference>
<dbReference type="GO" id="GO:0005886">
    <property type="term" value="C:plasma membrane"/>
    <property type="evidence" value="ECO:0007669"/>
    <property type="project" value="UniProtKB-SubCell"/>
</dbReference>
<evidence type="ECO:0000256" key="9">
    <source>
        <dbReference type="ARBA" id="ARBA00022989"/>
    </source>
</evidence>
<evidence type="ECO:0000313" key="15">
    <source>
        <dbReference type="Proteomes" id="UP000294545"/>
    </source>
</evidence>
<feature type="transmembrane region" description="Helical" evidence="12">
    <location>
        <begin position="103"/>
        <end position="128"/>
    </location>
</feature>
<dbReference type="PRINTS" id="PR00950">
    <property type="entry name" value="TYPE3IMSPROT"/>
</dbReference>
<keyword evidence="10 12" id="KW-0472">Membrane</keyword>
<comment type="caution">
    <text evidence="14">The sequence shown here is derived from an EMBL/GenBank/DDBJ whole genome shotgun (WGS) entry which is preliminary data.</text>
</comment>
<keyword evidence="7 12" id="KW-1005">Bacterial flagellum biogenesis</keyword>
<dbReference type="Proteomes" id="UP000294545">
    <property type="component" value="Unassembled WGS sequence"/>
</dbReference>
<accession>A0A4R1MXB8</accession>
<keyword evidence="14" id="KW-0966">Cell projection</keyword>
<feature type="compositionally biased region" description="Basic and acidic residues" evidence="13">
    <location>
        <begin position="22"/>
        <end position="42"/>
    </location>
</feature>
<evidence type="ECO:0000256" key="3">
    <source>
        <dbReference type="ARBA" id="ARBA00021622"/>
    </source>
</evidence>
<evidence type="ECO:0000313" key="14">
    <source>
        <dbReference type="EMBL" id="TCK97908.1"/>
    </source>
</evidence>
<evidence type="ECO:0000256" key="5">
    <source>
        <dbReference type="ARBA" id="ARBA00022475"/>
    </source>
</evidence>
<gene>
    <name evidence="12" type="primary">flhB</name>
    <name evidence="14" type="ORF">EDC19_0310</name>
</gene>
<dbReference type="SUPFAM" id="SSF160544">
    <property type="entry name" value="EscU C-terminal domain-like"/>
    <property type="match status" value="1"/>
</dbReference>
<dbReference type="Pfam" id="PF01312">
    <property type="entry name" value="Bac_export_2"/>
    <property type="match status" value="1"/>
</dbReference>
<feature type="transmembrane region" description="Helical" evidence="12">
    <location>
        <begin position="200"/>
        <end position="229"/>
    </location>
</feature>
<feature type="region of interest" description="Disordered" evidence="13">
    <location>
        <begin position="21"/>
        <end position="42"/>
    </location>
</feature>
<name>A0A4R1MXB8_9FIRM</name>
<comment type="subcellular location">
    <subcellularLocation>
        <location evidence="1">Cell membrane</location>
        <topology evidence="1">Multi-pass membrane protein</topology>
    </subcellularLocation>
</comment>
<dbReference type="GO" id="GO:0009306">
    <property type="term" value="P:protein secretion"/>
    <property type="evidence" value="ECO:0007669"/>
    <property type="project" value="InterPro"/>
</dbReference>
<keyword evidence="4 12" id="KW-0813">Transport</keyword>
<dbReference type="EMBL" id="SMGQ01000011">
    <property type="protein sequence ID" value="TCK97908.1"/>
    <property type="molecule type" value="Genomic_DNA"/>
</dbReference>
<dbReference type="AlphaFoldDB" id="A0A4R1MXB8"/>
<keyword evidence="14" id="KW-0969">Cilium</keyword>
<dbReference type="RefSeq" id="WP_132279487.1">
    <property type="nucleotide sequence ID" value="NZ_SMGQ01000011.1"/>
</dbReference>
<evidence type="ECO:0000256" key="6">
    <source>
        <dbReference type="ARBA" id="ARBA00022692"/>
    </source>
</evidence>
<evidence type="ECO:0000256" key="8">
    <source>
        <dbReference type="ARBA" id="ARBA00022927"/>
    </source>
</evidence>
<proteinExistence type="inferred from homology"/>
<reference evidence="14 15" key="1">
    <citation type="submission" date="2019-03" db="EMBL/GenBank/DDBJ databases">
        <title>Genomic Encyclopedia of Type Strains, Phase IV (KMG-IV): sequencing the most valuable type-strain genomes for metagenomic binning, comparative biology and taxonomic classification.</title>
        <authorList>
            <person name="Goeker M."/>
        </authorList>
    </citation>
    <scope>NUCLEOTIDE SEQUENCE [LARGE SCALE GENOMIC DNA]</scope>
    <source>
        <strain evidence="14 15">DSM 24176</strain>
    </source>
</reference>
<keyword evidence="5 12" id="KW-1003">Cell membrane</keyword>